<sequence>MDHTLELNHLALLQDRARNAGDNTLFKLGNPEMAHEWVDVTVAEFAAEVDRMACILLTHFRSKGIPSRSVIGMLMHGRPYIHLVYTIAISRAGYVPQMIPMAVLEHGIISELMQKADAKAIVIDSESSAPASVTNYRLPLVPITQRFIRMKSSAEFDTLLHDKKFETQDVFLQRGNLNSISFMRLYPATHPPTKQELFTLVNTCGLNRIATYGTYLSATDQFDGRGAAIFVFLGIKNGGRKVSTWKMARLFSVGMRFRGVAISNTDDDWCFQNGIGLVDIYAMTECGIIMTTVPGKPSRYIRPLPTSTISCRFDPVLYTDDPSPQLFQFILLADSLKLPQPHLLSADGNFHSEDLFERMSDDSYVFHGRNDDWIKTKIGRPCDVGSIEQKVLETCGDLVKQCIAVGSLRPSPALFVELHSSLTVSNDKVKEMILTHLHEFNIRRYTLEGITDERLLFVVEQAQR</sequence>
<dbReference type="Proteomes" id="UP001221142">
    <property type="component" value="Unassembled WGS sequence"/>
</dbReference>
<dbReference type="SUPFAM" id="SSF56801">
    <property type="entry name" value="Acetyl-CoA synthetase-like"/>
    <property type="match status" value="1"/>
</dbReference>
<keyword evidence="2" id="KW-1185">Reference proteome</keyword>
<dbReference type="AlphaFoldDB" id="A0AAD7C056"/>
<evidence type="ECO:0000313" key="1">
    <source>
        <dbReference type="EMBL" id="KAJ7635281.1"/>
    </source>
</evidence>
<dbReference type="InterPro" id="IPR042099">
    <property type="entry name" value="ANL_N_sf"/>
</dbReference>
<protein>
    <recommendedName>
        <fullName evidence="3">AMP-dependent synthetase/ligase domain-containing protein</fullName>
    </recommendedName>
</protein>
<evidence type="ECO:0000313" key="2">
    <source>
        <dbReference type="Proteomes" id="UP001221142"/>
    </source>
</evidence>
<proteinExistence type="predicted"/>
<reference evidence="1" key="1">
    <citation type="submission" date="2023-03" db="EMBL/GenBank/DDBJ databases">
        <title>Massive genome expansion in bonnet fungi (Mycena s.s.) driven by repeated elements and novel gene families across ecological guilds.</title>
        <authorList>
            <consortium name="Lawrence Berkeley National Laboratory"/>
            <person name="Harder C.B."/>
            <person name="Miyauchi S."/>
            <person name="Viragh M."/>
            <person name="Kuo A."/>
            <person name="Thoen E."/>
            <person name="Andreopoulos B."/>
            <person name="Lu D."/>
            <person name="Skrede I."/>
            <person name="Drula E."/>
            <person name="Henrissat B."/>
            <person name="Morin E."/>
            <person name="Kohler A."/>
            <person name="Barry K."/>
            <person name="LaButti K."/>
            <person name="Morin E."/>
            <person name="Salamov A."/>
            <person name="Lipzen A."/>
            <person name="Mereny Z."/>
            <person name="Hegedus B."/>
            <person name="Baldrian P."/>
            <person name="Stursova M."/>
            <person name="Weitz H."/>
            <person name="Taylor A."/>
            <person name="Grigoriev I.V."/>
            <person name="Nagy L.G."/>
            <person name="Martin F."/>
            <person name="Kauserud H."/>
        </authorList>
    </citation>
    <scope>NUCLEOTIDE SEQUENCE</scope>
    <source>
        <strain evidence="1">9284</strain>
    </source>
</reference>
<organism evidence="1 2">
    <name type="scientific">Roridomyces roridus</name>
    <dbReference type="NCBI Taxonomy" id="1738132"/>
    <lineage>
        <taxon>Eukaryota</taxon>
        <taxon>Fungi</taxon>
        <taxon>Dikarya</taxon>
        <taxon>Basidiomycota</taxon>
        <taxon>Agaricomycotina</taxon>
        <taxon>Agaricomycetes</taxon>
        <taxon>Agaricomycetidae</taxon>
        <taxon>Agaricales</taxon>
        <taxon>Marasmiineae</taxon>
        <taxon>Mycenaceae</taxon>
        <taxon>Roridomyces</taxon>
    </lineage>
</organism>
<accession>A0AAD7C056</accession>
<dbReference type="Gene3D" id="3.40.50.12780">
    <property type="entry name" value="N-terminal domain of ligase-like"/>
    <property type="match status" value="1"/>
</dbReference>
<comment type="caution">
    <text evidence="1">The sequence shown here is derived from an EMBL/GenBank/DDBJ whole genome shotgun (WGS) entry which is preliminary data.</text>
</comment>
<gene>
    <name evidence="1" type="ORF">FB45DRAFT_865818</name>
</gene>
<dbReference type="EMBL" id="JARKIF010000007">
    <property type="protein sequence ID" value="KAJ7635281.1"/>
    <property type="molecule type" value="Genomic_DNA"/>
</dbReference>
<evidence type="ECO:0008006" key="3">
    <source>
        <dbReference type="Google" id="ProtNLM"/>
    </source>
</evidence>
<name>A0AAD7C056_9AGAR</name>